<dbReference type="PRINTS" id="PR00081">
    <property type="entry name" value="GDHRDH"/>
</dbReference>
<dbReference type="RefSeq" id="XP_070144589.1">
    <property type="nucleotide sequence ID" value="XM_070288488.1"/>
</dbReference>
<dbReference type="InterPro" id="IPR036291">
    <property type="entry name" value="NAD(P)-bd_dom_sf"/>
</dbReference>
<evidence type="ECO:0000313" key="4">
    <source>
        <dbReference type="Proteomes" id="UP001652661"/>
    </source>
</evidence>
<keyword evidence="4" id="KW-1185">Reference proteome</keyword>
<feature type="transmembrane region" description="Helical" evidence="3">
    <location>
        <begin position="45"/>
        <end position="66"/>
    </location>
</feature>
<feature type="compositionally biased region" description="Low complexity" evidence="2">
    <location>
        <begin position="370"/>
        <end position="383"/>
    </location>
</feature>
<feature type="region of interest" description="Disordered" evidence="2">
    <location>
        <begin position="363"/>
        <end position="407"/>
    </location>
</feature>
<feature type="compositionally biased region" description="Low complexity" evidence="2">
    <location>
        <begin position="18"/>
        <end position="27"/>
    </location>
</feature>
<keyword evidence="1" id="KW-0560">Oxidoreductase</keyword>
<reference evidence="5" key="1">
    <citation type="submission" date="2025-08" db="UniProtKB">
        <authorList>
            <consortium name="RefSeq"/>
        </authorList>
    </citation>
    <scope>IDENTIFICATION</scope>
    <source>
        <strain evidence="5">14028-0561.14</strain>
        <tissue evidence="5">Whole fly</tissue>
    </source>
</reference>
<feature type="region of interest" description="Disordered" evidence="2">
    <location>
        <begin position="1"/>
        <end position="29"/>
    </location>
</feature>
<dbReference type="InterPro" id="IPR002347">
    <property type="entry name" value="SDR_fam"/>
</dbReference>
<proteinExistence type="predicted"/>
<protein>
    <submittedName>
        <fullName evidence="5">Retinol dehydrogenase 12</fullName>
    </submittedName>
</protein>
<dbReference type="GeneID" id="108080551"/>
<gene>
    <name evidence="5" type="primary">LOC108080551</name>
</gene>
<dbReference type="Pfam" id="PF00106">
    <property type="entry name" value="adh_short"/>
    <property type="match status" value="1"/>
</dbReference>
<dbReference type="Proteomes" id="UP001652661">
    <property type="component" value="Chromosome X"/>
</dbReference>
<keyword evidence="3" id="KW-1133">Transmembrane helix</keyword>
<evidence type="ECO:0000256" key="3">
    <source>
        <dbReference type="SAM" id="Phobius"/>
    </source>
</evidence>
<dbReference type="PANTHER" id="PTHR43157:SF31">
    <property type="entry name" value="PHOSPHATIDYLINOSITOL-GLYCAN BIOSYNTHESIS CLASS F PROTEIN"/>
    <property type="match status" value="1"/>
</dbReference>
<evidence type="ECO:0000256" key="1">
    <source>
        <dbReference type="ARBA" id="ARBA00023002"/>
    </source>
</evidence>
<sequence>MSEAVTRPGAGSGEETQPGSGSSGFPPGFDPTAEATEKTLCFHGFWAWLVLLILVVICTAVIMWLLRKCIQGPAYRKANRIDGKVVIVTGCNTGIGKETVLELAKRGARIYMACRDAGRCEAARLEIMDRSHNQQLFNRTLDLGSLQSVRNFVERFKAEETKLDLLINNAGVMACPRTLTADGYEQQLGVNHLGHFLLTNLLLDRLKQSSPSRIVVVSSAAHLFGRINREDLMSEKSYGKFFGAYSQSKLANILFTRKLSTILKDTGVTVNCCHPGVVRTELNRHFSGPAWMKSVLQTGSLYFFKSPRAGAQTSLRLALDPGLDKTSGGYYSDCMRFPLVPWATNTDTADWLWRESERLVGLPPLEAPRNGNSANGNGSANGANGSGGAASGARDMQSVETVVVSRS</sequence>
<evidence type="ECO:0000256" key="2">
    <source>
        <dbReference type="SAM" id="MobiDB-lite"/>
    </source>
</evidence>
<feature type="compositionally biased region" description="Polar residues" evidence="2">
    <location>
        <begin position="398"/>
        <end position="407"/>
    </location>
</feature>
<dbReference type="PANTHER" id="PTHR43157">
    <property type="entry name" value="PHOSPHATIDYLINOSITOL-GLYCAN BIOSYNTHESIS CLASS F PROTEIN-RELATED"/>
    <property type="match status" value="1"/>
</dbReference>
<dbReference type="Gene3D" id="3.40.50.720">
    <property type="entry name" value="NAD(P)-binding Rossmann-like Domain"/>
    <property type="match status" value="1"/>
</dbReference>
<accession>A0ABM4GPF1</accession>
<keyword evidence="3" id="KW-0472">Membrane</keyword>
<name>A0ABM4GPF1_DROKI</name>
<evidence type="ECO:0000313" key="5">
    <source>
        <dbReference type="RefSeq" id="XP_070144589.1"/>
    </source>
</evidence>
<keyword evidence="3" id="KW-0812">Transmembrane</keyword>
<organism evidence="4 5">
    <name type="scientific">Drosophila kikkawai</name>
    <name type="common">Fruit fly</name>
    <dbReference type="NCBI Taxonomy" id="30033"/>
    <lineage>
        <taxon>Eukaryota</taxon>
        <taxon>Metazoa</taxon>
        <taxon>Ecdysozoa</taxon>
        <taxon>Arthropoda</taxon>
        <taxon>Hexapoda</taxon>
        <taxon>Insecta</taxon>
        <taxon>Pterygota</taxon>
        <taxon>Neoptera</taxon>
        <taxon>Endopterygota</taxon>
        <taxon>Diptera</taxon>
        <taxon>Brachycera</taxon>
        <taxon>Muscomorpha</taxon>
        <taxon>Ephydroidea</taxon>
        <taxon>Drosophilidae</taxon>
        <taxon>Drosophila</taxon>
        <taxon>Sophophora</taxon>
    </lineage>
</organism>
<dbReference type="SUPFAM" id="SSF51735">
    <property type="entry name" value="NAD(P)-binding Rossmann-fold domains"/>
    <property type="match status" value="1"/>
</dbReference>